<dbReference type="InterPro" id="IPR038765">
    <property type="entry name" value="Papain-like_cys_pep_sf"/>
</dbReference>
<dbReference type="Pfam" id="PF01841">
    <property type="entry name" value="Transglut_core"/>
    <property type="match status" value="1"/>
</dbReference>
<dbReference type="EMBL" id="MLJW01000120">
    <property type="protein sequence ID" value="OIQ98383.1"/>
    <property type="molecule type" value="Genomic_DNA"/>
</dbReference>
<organism evidence="3">
    <name type="scientific">mine drainage metagenome</name>
    <dbReference type="NCBI Taxonomy" id="410659"/>
    <lineage>
        <taxon>unclassified sequences</taxon>
        <taxon>metagenomes</taxon>
        <taxon>ecological metagenomes</taxon>
    </lineage>
</organism>
<evidence type="ECO:0000313" key="3">
    <source>
        <dbReference type="EMBL" id="OIQ98383.1"/>
    </source>
</evidence>
<sequence length="1097" mass="122167">MSIQVALHHLTSYRYDKPVTVSPQVVRLRPAPHARTPVLAYTLKVKPEGHFVNWQQDPQGNWLARFVFPEKVSELSFEVDLVAEMAVHNPFDFFLEPEAERWPFAYDPVLTNELAPFRAAETPGPALTAYLAGISRHEQPTVDMLVGLNQALQQRIGYLIRMEPGVQSCEDTLSRGTGSCRDSAWLLVQILRHLGFAARFASGYLVQLAPDQKPLDGPPGPADDFTDLHAWTEVYLPGAGWIGFDPTSGLLAGEGHIPLACTPDPVSAAPISGLVEPCSVEFGFHMGVHRIAETPRVTKPYTERQWREIDALGRHVDARLHSGDVRLTMGGEPTFVSLDDMEGAEWNTAATGPGKRERAFDLMQRLRRRFAPDGLQTFGQGKWYPGEGLPRWAFALYWRGDGKPLWTDPALVAEESPGQPPDEDAIRRFGETLALRLGLPPENLLPAYEDPLYFTEQELALPVNLDPRALTLDSEPERARLARVLEHGLQRPAGFVLPIQRWNGRDGRRWTSSPWPLRRERLYLLPGDSPLGFRLPLESLPHIPAADYPWHIPQDPFAPRGRLPDPRPRAAASRVERQTPLPTGDASPPPAAAPPVRTALCLQPRDGKLCLFLPPLTDADSFVELVAAIEDTAAELSLPLHLEGYPPPDDPRLNVIKVTPDPGVIEVNIHPATDWPQLRDTTVSLYDLARESRLGAEKFMVDGRHVGTGGGNHIVVGGASAADSPFLRRPDLLASLIRYWQTHPSLSYLFSGLFIGPTSQAPRIDEARDDSLYELEIALGQIPRPGMECPPWLIDRILRNVLTDVSGNTHRTEICIDKLYSPDGPTGRLGLVEFRAFEMPPHARMSCAQMLLLRALIARFWFEPYTRPLVRWGHALRDRFMLPHFVWQDFTEVLAELRADGYGFQDSWFEPHFEFRFPRFGEVRYGGVGVELRHALEPWHVMGEEPGAGGTVRYVDSSLERLQVRVDGLISQRHAVTCNGVALPLAATGRSGEFVAGVRYRAWQPPSCLHPLIGVHSPLVFDVVDRWSGRSLGGCTYHVAHPGGRNYTSFPVNANEAESRRLARFQPFGHTPGALHPAAPALNPDFPLTLDLRRAMG</sequence>
<evidence type="ECO:0000256" key="1">
    <source>
        <dbReference type="SAM" id="MobiDB-lite"/>
    </source>
</evidence>
<accession>A0A1J5S2K6</accession>
<proteinExistence type="predicted"/>
<comment type="caution">
    <text evidence="3">The sequence shown here is derived from an EMBL/GenBank/DDBJ whole genome shotgun (WGS) entry which is preliminary data.</text>
</comment>
<dbReference type="InterPro" id="IPR002931">
    <property type="entry name" value="Transglutaminase-like"/>
</dbReference>
<gene>
    <name evidence="3" type="ORF">GALL_196610</name>
</gene>
<dbReference type="AlphaFoldDB" id="A0A1J5S2K6"/>
<feature type="region of interest" description="Disordered" evidence="1">
    <location>
        <begin position="556"/>
        <end position="596"/>
    </location>
</feature>
<dbReference type="InterPro" id="IPR018667">
    <property type="entry name" value="DUF2126"/>
</dbReference>
<feature type="domain" description="Transglutaminase-like" evidence="2">
    <location>
        <begin position="172"/>
        <end position="248"/>
    </location>
</feature>
<dbReference type="SUPFAM" id="SSF54001">
    <property type="entry name" value="Cysteine proteinases"/>
    <property type="match status" value="1"/>
</dbReference>
<protein>
    <recommendedName>
        <fullName evidence="2">Transglutaminase-like domain-containing protein</fullName>
    </recommendedName>
</protein>
<dbReference type="SMART" id="SM00460">
    <property type="entry name" value="TGc"/>
    <property type="match status" value="1"/>
</dbReference>
<dbReference type="InterPro" id="IPR013589">
    <property type="entry name" value="Bac_transglu_N"/>
</dbReference>
<evidence type="ECO:0000259" key="2">
    <source>
        <dbReference type="SMART" id="SM00460"/>
    </source>
</evidence>
<dbReference type="Pfam" id="PF09899">
    <property type="entry name" value="DUF2126"/>
    <property type="match status" value="1"/>
</dbReference>
<name>A0A1J5S2K6_9ZZZZ</name>
<reference evidence="3" key="1">
    <citation type="submission" date="2016-10" db="EMBL/GenBank/DDBJ databases">
        <title>Sequence of Gallionella enrichment culture.</title>
        <authorList>
            <person name="Poehlein A."/>
            <person name="Muehling M."/>
            <person name="Daniel R."/>
        </authorList>
    </citation>
    <scope>NUCLEOTIDE SEQUENCE</scope>
</reference>
<dbReference type="Gene3D" id="3.10.620.30">
    <property type="match status" value="1"/>
</dbReference>
<dbReference type="PANTHER" id="PTHR33490">
    <property type="entry name" value="BLR5614 PROTEIN-RELATED"/>
    <property type="match status" value="1"/>
</dbReference>
<dbReference type="PANTHER" id="PTHR33490:SF1">
    <property type="entry name" value="SLL1233 PROTEIN"/>
    <property type="match status" value="1"/>
</dbReference>
<dbReference type="Pfam" id="PF08379">
    <property type="entry name" value="Bact_transglu_N"/>
    <property type="match status" value="1"/>
</dbReference>